<dbReference type="EMBL" id="CP162607">
    <property type="protein sequence ID" value="XDK38045.1"/>
    <property type="molecule type" value="Genomic_DNA"/>
</dbReference>
<dbReference type="AlphaFoldDB" id="A0AB39I5W5"/>
<protein>
    <submittedName>
        <fullName evidence="1">Uncharacterized protein</fullName>
    </submittedName>
</protein>
<sequence>MNMQEGAENGPALPFVVFHLQSIDLYEFYLRWKRTLGPRMFGLPNILVKGVRFSGGFDDNSDM</sequence>
<evidence type="ECO:0000313" key="1">
    <source>
        <dbReference type="EMBL" id="XDK38045.1"/>
    </source>
</evidence>
<dbReference type="RefSeq" id="WP_143527730.1">
    <property type="nucleotide sequence ID" value="NZ_CP162607.1"/>
</dbReference>
<accession>A0AB39I5W5</accession>
<gene>
    <name evidence="1" type="ORF">AB4Y39_05040</name>
</gene>
<proteinExistence type="predicted"/>
<organism evidence="1">
    <name type="scientific">Pseudomonas sp. Hg7Tf</name>
    <dbReference type="NCBI Taxonomy" id="3236988"/>
    <lineage>
        <taxon>Bacteria</taxon>
        <taxon>Pseudomonadati</taxon>
        <taxon>Pseudomonadota</taxon>
        <taxon>Gammaproteobacteria</taxon>
        <taxon>Pseudomonadales</taxon>
        <taxon>Pseudomonadaceae</taxon>
        <taxon>Pseudomonas</taxon>
    </lineage>
</organism>
<reference evidence="1" key="1">
    <citation type="submission" date="2024-07" db="EMBL/GenBank/DDBJ databases">
        <title>Identification and characteristics of a novel species of coltsfoot's symbiotic bacteria.</title>
        <authorList>
            <person name="Juszczyk A."/>
            <person name="Jasielczuk I."/>
            <person name="Gurgul A."/>
            <person name="Rogala M."/>
            <person name="Kowalczyk A."/>
            <person name="Szmatola T."/>
            <person name="Kosecka-Strojek M."/>
            <person name="Arent Z."/>
            <person name="Latowski D."/>
        </authorList>
    </citation>
    <scope>NUCLEOTIDE SEQUENCE</scope>
    <source>
        <strain evidence="1">Hg7Tf</strain>
    </source>
</reference>
<name>A0AB39I5W5_9PSED</name>